<dbReference type="Pfam" id="PF00027">
    <property type="entry name" value="cNMP_binding"/>
    <property type="match status" value="1"/>
</dbReference>
<dbReference type="SMART" id="SM00100">
    <property type="entry name" value="cNMP"/>
    <property type="match status" value="1"/>
</dbReference>
<feature type="non-terminal residue" evidence="4">
    <location>
        <position position="465"/>
    </location>
</feature>
<evidence type="ECO:0000259" key="3">
    <source>
        <dbReference type="PROSITE" id="PS50042"/>
    </source>
</evidence>
<feature type="compositionally biased region" description="Gly residues" evidence="2">
    <location>
        <begin position="395"/>
        <end position="407"/>
    </location>
</feature>
<dbReference type="OrthoDB" id="421226at2759"/>
<dbReference type="InterPro" id="IPR050866">
    <property type="entry name" value="CNG_cation_channel"/>
</dbReference>
<accession>A0A1Y2HIK5</accession>
<dbReference type="CDD" id="cd00038">
    <property type="entry name" value="CAP_ED"/>
    <property type="match status" value="1"/>
</dbReference>
<dbReference type="Gene3D" id="1.10.287.630">
    <property type="entry name" value="Helix hairpin bin"/>
    <property type="match status" value="1"/>
</dbReference>
<sequence length="465" mass="50928">MPHLFGVFINWGIPGIRNVAIARLVKNLIAFLTAGHIDACLFFLLNVWEDIGTAWIDTIGIRNFEREVVFLTQYNTSLCSIVYVFRQINTNAERLYTMGEIIIGSIIYGCIFGVLSNFIRAMDTKAALDKKAEKHRFKMDLLRTFLRSKKFPVDLQQKILEHEEFLWIKGQGMDEDELFANLPVSLRQDACNHLYMDMINRVPLFRATDLNFRYGLTRAVKSMVVPENFYVCRAGEASYEMYFVRAGELDVILPAGGAGLNGGGMNTLGLAKTMAKPIRIGPGAYFGELALIDNSRVPVTVRTRTTAELCVLTRESFSELVAAYPPVAEALRQALAQRRAAEARAAADAAQKARASSHQLHNGQKGHGPAALRIMSETAGRLAEKFSSLKRNSSAGGGIRGRLGTLGRGSRAAPGEDGDGVAFSAVGRPLMTGTGTKPAAVAARMTEAHGLTYVDSESRIGMADR</sequence>
<dbReference type="AlphaFoldDB" id="A0A1Y2HIK5"/>
<organism evidence="4 5">
    <name type="scientific">Catenaria anguillulae PL171</name>
    <dbReference type="NCBI Taxonomy" id="765915"/>
    <lineage>
        <taxon>Eukaryota</taxon>
        <taxon>Fungi</taxon>
        <taxon>Fungi incertae sedis</taxon>
        <taxon>Blastocladiomycota</taxon>
        <taxon>Blastocladiomycetes</taxon>
        <taxon>Blastocladiales</taxon>
        <taxon>Catenariaceae</taxon>
        <taxon>Catenaria</taxon>
    </lineage>
</organism>
<feature type="region of interest" description="Disordered" evidence="2">
    <location>
        <begin position="346"/>
        <end position="368"/>
    </location>
</feature>
<dbReference type="PANTHER" id="PTHR45638">
    <property type="entry name" value="CYCLIC NUCLEOTIDE-GATED CATION CHANNEL SUBUNIT A"/>
    <property type="match status" value="1"/>
</dbReference>
<name>A0A1Y2HIK5_9FUNG</name>
<comment type="caution">
    <text evidence="4">The sequence shown here is derived from an EMBL/GenBank/DDBJ whole genome shotgun (WGS) entry which is preliminary data.</text>
</comment>
<reference evidence="4 5" key="1">
    <citation type="submission" date="2016-07" db="EMBL/GenBank/DDBJ databases">
        <title>Pervasive Adenine N6-methylation of Active Genes in Fungi.</title>
        <authorList>
            <consortium name="DOE Joint Genome Institute"/>
            <person name="Mondo S.J."/>
            <person name="Dannebaum R.O."/>
            <person name="Kuo R.C."/>
            <person name="Labutti K."/>
            <person name="Haridas S."/>
            <person name="Kuo A."/>
            <person name="Salamov A."/>
            <person name="Ahrendt S.R."/>
            <person name="Lipzen A."/>
            <person name="Sullivan W."/>
            <person name="Andreopoulos W.B."/>
            <person name="Clum A."/>
            <person name="Lindquist E."/>
            <person name="Daum C."/>
            <person name="Ramamoorthy G.K."/>
            <person name="Gryganskyi A."/>
            <person name="Culley D."/>
            <person name="Magnuson J.K."/>
            <person name="James T.Y."/>
            <person name="O'Malley M.A."/>
            <person name="Stajich J.E."/>
            <person name="Spatafora J.W."/>
            <person name="Visel A."/>
            <person name="Grigoriev I.V."/>
        </authorList>
    </citation>
    <scope>NUCLEOTIDE SEQUENCE [LARGE SCALE GENOMIC DNA]</scope>
    <source>
        <strain evidence="4 5">PL171</strain>
    </source>
</reference>
<dbReference type="PROSITE" id="PS50042">
    <property type="entry name" value="CNMP_BINDING_3"/>
    <property type="match status" value="1"/>
</dbReference>
<dbReference type="InterPro" id="IPR018490">
    <property type="entry name" value="cNMP-bd_dom_sf"/>
</dbReference>
<feature type="domain" description="Cyclic nucleotide-binding" evidence="3">
    <location>
        <begin position="204"/>
        <end position="338"/>
    </location>
</feature>
<dbReference type="Proteomes" id="UP000193411">
    <property type="component" value="Unassembled WGS sequence"/>
</dbReference>
<keyword evidence="1" id="KW-0406">Ion transport</keyword>
<dbReference type="EMBL" id="MCFL01000040">
    <property type="protein sequence ID" value="ORZ32902.1"/>
    <property type="molecule type" value="Genomic_DNA"/>
</dbReference>
<dbReference type="SUPFAM" id="SSF51206">
    <property type="entry name" value="cAMP-binding domain-like"/>
    <property type="match status" value="1"/>
</dbReference>
<keyword evidence="5" id="KW-1185">Reference proteome</keyword>
<gene>
    <name evidence="4" type="ORF">BCR44DRAFT_148523</name>
</gene>
<evidence type="ECO:0000256" key="2">
    <source>
        <dbReference type="SAM" id="MobiDB-lite"/>
    </source>
</evidence>
<dbReference type="GO" id="GO:0005221">
    <property type="term" value="F:intracellularly cyclic nucleotide-activated monoatomic cation channel activity"/>
    <property type="evidence" value="ECO:0007669"/>
    <property type="project" value="InterPro"/>
</dbReference>
<evidence type="ECO:0000313" key="5">
    <source>
        <dbReference type="Proteomes" id="UP000193411"/>
    </source>
</evidence>
<evidence type="ECO:0000313" key="4">
    <source>
        <dbReference type="EMBL" id="ORZ32902.1"/>
    </source>
</evidence>
<keyword evidence="1" id="KW-0813">Transport</keyword>
<keyword evidence="1" id="KW-1071">Ligand-gated ion channel</keyword>
<dbReference type="InterPro" id="IPR000595">
    <property type="entry name" value="cNMP-bd_dom"/>
</dbReference>
<dbReference type="Gene3D" id="2.60.120.10">
    <property type="entry name" value="Jelly Rolls"/>
    <property type="match status" value="1"/>
</dbReference>
<protein>
    <submittedName>
        <fullName evidence="4">Cyclic nucleotide-binding-like protein</fullName>
    </submittedName>
</protein>
<evidence type="ECO:0000256" key="1">
    <source>
        <dbReference type="ARBA" id="ARBA00023286"/>
    </source>
</evidence>
<dbReference type="STRING" id="765915.A0A1Y2HIK5"/>
<dbReference type="PANTHER" id="PTHR45638:SF11">
    <property type="entry name" value="CYCLIC NUCLEOTIDE-GATED CATION CHANNEL SUBUNIT A"/>
    <property type="match status" value="1"/>
</dbReference>
<keyword evidence="1" id="KW-0407">Ion channel</keyword>
<feature type="region of interest" description="Disordered" evidence="2">
    <location>
        <begin position="391"/>
        <end position="420"/>
    </location>
</feature>
<proteinExistence type="predicted"/>
<dbReference type="GO" id="GO:0044877">
    <property type="term" value="F:protein-containing complex binding"/>
    <property type="evidence" value="ECO:0007669"/>
    <property type="project" value="TreeGrafter"/>
</dbReference>
<dbReference type="InterPro" id="IPR014710">
    <property type="entry name" value="RmlC-like_jellyroll"/>
</dbReference>